<reference evidence="1" key="1">
    <citation type="journal article" date="2022" name="Nat. Microbiol.">
        <title>Three families of Asgard archaeal viruses identified in metagenome-assembled genomes.</title>
        <authorList>
            <person name="Medvedeva S."/>
            <person name="Sun J."/>
            <person name="Yutin N."/>
            <person name="Koonin E.V."/>
            <person name="Nunoura T."/>
            <person name="Rinke C."/>
            <person name="Krupovic M."/>
        </authorList>
    </citation>
    <scope>NUCLEOTIDE SEQUENCE</scope>
</reference>
<protein>
    <submittedName>
        <fullName evidence="1">Uncharacterized protein</fullName>
    </submittedName>
</protein>
<organism evidence="1 2">
    <name type="scientific">Lokiarchaeia virus SkuldV3</name>
    <dbReference type="NCBI Taxonomy" id="2983915"/>
    <lineage>
        <taxon>Viruses</taxon>
        <taxon>Varidnaviria</taxon>
        <taxon>Abadenavirae</taxon>
        <taxon>Produgelaviricota</taxon>
        <taxon>Belvinaviricetes</taxon>
        <taxon>Atroposvirales</taxon>
        <taxon>Skuldviridae</taxon>
        <taxon>Delusorvirus</taxon>
        <taxon>Delusorvirus cascadiense</taxon>
    </lineage>
</organism>
<gene>
    <name evidence="1" type="ORF">ES702_05922</name>
</gene>
<keyword evidence="2" id="KW-1185">Reference proteome</keyword>
<evidence type="ECO:0000313" key="2">
    <source>
        <dbReference type="Proteomes" id="UP001161480"/>
    </source>
</evidence>
<proteinExistence type="predicted"/>
<evidence type="ECO:0000313" key="1">
    <source>
        <dbReference type="EMBL" id="DAZ90959.1"/>
    </source>
</evidence>
<dbReference type="Proteomes" id="UP001161480">
    <property type="component" value="Segment"/>
</dbReference>
<name>A0A9N6YJ50_9VIRU</name>
<dbReference type="EMBL" id="BK062752">
    <property type="protein sequence ID" value="DAZ90959.1"/>
    <property type="molecule type" value="Genomic_DNA"/>
</dbReference>
<sequence length="59" mass="7067">MIEIIDKINNTIKKVRNLEIVIHPSSNQILFLKDYQKKGKVIYGIIFDEEGTLFYYKKY</sequence>
<accession>A0A9N6YJ50</accession>